<dbReference type="AlphaFoldDB" id="A0A9Q0Y2Z4"/>
<protein>
    <submittedName>
        <fullName evidence="2">Uncharacterized protein</fullName>
    </submittedName>
</protein>
<gene>
    <name evidence="2" type="ORF">JRQ81_005588</name>
</gene>
<feature type="compositionally biased region" description="Low complexity" evidence="1">
    <location>
        <begin position="12"/>
        <end position="24"/>
    </location>
</feature>
<feature type="non-terminal residue" evidence="2">
    <location>
        <position position="72"/>
    </location>
</feature>
<sequence>MSGSSRDPEEPPSSSTGDPRPLLGFPGGGGGGDQAAPSEEAEEEAAAAGAEQDWEAAKAAYESLTTTKRPRP</sequence>
<dbReference type="EMBL" id="JAPFRF010000002">
    <property type="protein sequence ID" value="KAJ7341465.1"/>
    <property type="molecule type" value="Genomic_DNA"/>
</dbReference>
<keyword evidence="3" id="KW-1185">Reference proteome</keyword>
<dbReference type="Proteomes" id="UP001142489">
    <property type="component" value="Unassembled WGS sequence"/>
</dbReference>
<comment type="caution">
    <text evidence="2">The sequence shown here is derived from an EMBL/GenBank/DDBJ whole genome shotgun (WGS) entry which is preliminary data.</text>
</comment>
<accession>A0A9Q0Y2Z4</accession>
<feature type="compositionally biased region" description="Polar residues" evidence="1">
    <location>
        <begin position="63"/>
        <end position="72"/>
    </location>
</feature>
<evidence type="ECO:0000313" key="2">
    <source>
        <dbReference type="EMBL" id="KAJ7341465.1"/>
    </source>
</evidence>
<proteinExistence type="predicted"/>
<evidence type="ECO:0000256" key="1">
    <source>
        <dbReference type="SAM" id="MobiDB-lite"/>
    </source>
</evidence>
<evidence type="ECO:0000313" key="3">
    <source>
        <dbReference type="Proteomes" id="UP001142489"/>
    </source>
</evidence>
<reference evidence="2" key="1">
    <citation type="journal article" date="2023" name="DNA Res.">
        <title>Chromosome-level genome assembly of Phrynocephalus forsythii using third-generation DNA sequencing and Hi-C analysis.</title>
        <authorList>
            <person name="Qi Y."/>
            <person name="Zhao W."/>
            <person name="Zhao Y."/>
            <person name="Niu C."/>
            <person name="Cao S."/>
            <person name="Zhang Y."/>
        </authorList>
    </citation>
    <scope>NUCLEOTIDE SEQUENCE</scope>
    <source>
        <tissue evidence="2">Muscle</tissue>
    </source>
</reference>
<name>A0A9Q0Y2Z4_9SAUR</name>
<feature type="region of interest" description="Disordered" evidence="1">
    <location>
        <begin position="1"/>
        <end position="72"/>
    </location>
</feature>
<organism evidence="2 3">
    <name type="scientific">Phrynocephalus forsythii</name>
    <dbReference type="NCBI Taxonomy" id="171643"/>
    <lineage>
        <taxon>Eukaryota</taxon>
        <taxon>Metazoa</taxon>
        <taxon>Chordata</taxon>
        <taxon>Craniata</taxon>
        <taxon>Vertebrata</taxon>
        <taxon>Euteleostomi</taxon>
        <taxon>Lepidosauria</taxon>
        <taxon>Squamata</taxon>
        <taxon>Bifurcata</taxon>
        <taxon>Unidentata</taxon>
        <taxon>Episquamata</taxon>
        <taxon>Toxicofera</taxon>
        <taxon>Iguania</taxon>
        <taxon>Acrodonta</taxon>
        <taxon>Agamidae</taxon>
        <taxon>Agaminae</taxon>
        <taxon>Phrynocephalus</taxon>
    </lineage>
</organism>